<feature type="compositionally biased region" description="Basic residues" evidence="1">
    <location>
        <begin position="28"/>
        <end position="39"/>
    </location>
</feature>
<dbReference type="Proteomes" id="UP000299102">
    <property type="component" value="Unassembled WGS sequence"/>
</dbReference>
<sequence length="137" mass="15844">MLIYSVIISVTGVVTVARPGIAAGARSTARHKNGRRSREKKLQKPEKSKVEQTRKPRHCRKQNEKHLYDFNTRFSRKVYGAEPNRVRQYYRCVRAQPRVCESTSKLSEKFLSRFCERYLIVTSHPNAIARAASASYE</sequence>
<proteinExistence type="predicted"/>
<evidence type="ECO:0000313" key="2">
    <source>
        <dbReference type="EMBL" id="GBP48006.1"/>
    </source>
</evidence>
<protein>
    <submittedName>
        <fullName evidence="2">Uncharacterized protein</fullName>
    </submittedName>
</protein>
<dbReference type="AlphaFoldDB" id="A0A4C1W9D3"/>
<evidence type="ECO:0000313" key="3">
    <source>
        <dbReference type="Proteomes" id="UP000299102"/>
    </source>
</evidence>
<gene>
    <name evidence="2" type="ORF">EVAR_83707_1</name>
</gene>
<dbReference type="EMBL" id="BGZK01000515">
    <property type="protein sequence ID" value="GBP48006.1"/>
    <property type="molecule type" value="Genomic_DNA"/>
</dbReference>
<accession>A0A4C1W9D3</accession>
<name>A0A4C1W9D3_EUMVA</name>
<evidence type="ECO:0000256" key="1">
    <source>
        <dbReference type="SAM" id="MobiDB-lite"/>
    </source>
</evidence>
<organism evidence="2 3">
    <name type="scientific">Eumeta variegata</name>
    <name type="common">Bagworm moth</name>
    <name type="synonym">Eumeta japonica</name>
    <dbReference type="NCBI Taxonomy" id="151549"/>
    <lineage>
        <taxon>Eukaryota</taxon>
        <taxon>Metazoa</taxon>
        <taxon>Ecdysozoa</taxon>
        <taxon>Arthropoda</taxon>
        <taxon>Hexapoda</taxon>
        <taxon>Insecta</taxon>
        <taxon>Pterygota</taxon>
        <taxon>Neoptera</taxon>
        <taxon>Endopterygota</taxon>
        <taxon>Lepidoptera</taxon>
        <taxon>Glossata</taxon>
        <taxon>Ditrysia</taxon>
        <taxon>Tineoidea</taxon>
        <taxon>Psychidae</taxon>
        <taxon>Oiketicinae</taxon>
        <taxon>Eumeta</taxon>
    </lineage>
</organism>
<keyword evidence="3" id="KW-1185">Reference proteome</keyword>
<comment type="caution">
    <text evidence="2">The sequence shown here is derived from an EMBL/GenBank/DDBJ whole genome shotgun (WGS) entry which is preliminary data.</text>
</comment>
<feature type="compositionally biased region" description="Basic and acidic residues" evidence="1">
    <location>
        <begin position="40"/>
        <end position="54"/>
    </location>
</feature>
<feature type="region of interest" description="Disordered" evidence="1">
    <location>
        <begin position="23"/>
        <end position="58"/>
    </location>
</feature>
<reference evidence="2 3" key="1">
    <citation type="journal article" date="2019" name="Commun. Biol.">
        <title>The bagworm genome reveals a unique fibroin gene that provides high tensile strength.</title>
        <authorList>
            <person name="Kono N."/>
            <person name="Nakamura H."/>
            <person name="Ohtoshi R."/>
            <person name="Tomita M."/>
            <person name="Numata K."/>
            <person name="Arakawa K."/>
        </authorList>
    </citation>
    <scope>NUCLEOTIDE SEQUENCE [LARGE SCALE GENOMIC DNA]</scope>
</reference>